<evidence type="ECO:0000259" key="8">
    <source>
        <dbReference type="PROSITE" id="PS50928"/>
    </source>
</evidence>
<keyword evidence="3" id="KW-1003">Cell membrane</keyword>
<dbReference type="CDD" id="cd06261">
    <property type="entry name" value="TM_PBP2"/>
    <property type="match status" value="1"/>
</dbReference>
<protein>
    <submittedName>
        <fullName evidence="9">NitT/TauT family transport system permease protein</fullName>
    </submittedName>
</protein>
<feature type="transmembrane region" description="Helical" evidence="7">
    <location>
        <begin position="102"/>
        <end position="125"/>
    </location>
</feature>
<proteinExistence type="inferred from homology"/>
<evidence type="ECO:0000313" key="10">
    <source>
        <dbReference type="Proteomes" id="UP000190625"/>
    </source>
</evidence>
<gene>
    <name evidence="9" type="ORF">SAMN02745118_00123</name>
</gene>
<feature type="domain" description="ABC transmembrane type-1" evidence="8">
    <location>
        <begin position="98"/>
        <end position="279"/>
    </location>
</feature>
<accession>A0A1T4JKW4</accession>
<name>A0A1T4JKW4_9FIRM</name>
<evidence type="ECO:0000256" key="7">
    <source>
        <dbReference type="RuleBase" id="RU363032"/>
    </source>
</evidence>
<dbReference type="InterPro" id="IPR035906">
    <property type="entry name" value="MetI-like_sf"/>
</dbReference>
<dbReference type="PANTHER" id="PTHR30151">
    <property type="entry name" value="ALKANE SULFONATE ABC TRANSPORTER-RELATED, MEMBRANE SUBUNIT"/>
    <property type="match status" value="1"/>
</dbReference>
<dbReference type="GO" id="GO:0055085">
    <property type="term" value="P:transmembrane transport"/>
    <property type="evidence" value="ECO:0007669"/>
    <property type="project" value="InterPro"/>
</dbReference>
<feature type="transmembrane region" description="Helical" evidence="7">
    <location>
        <begin position="137"/>
        <end position="158"/>
    </location>
</feature>
<feature type="transmembrane region" description="Helical" evidence="7">
    <location>
        <begin position="41"/>
        <end position="63"/>
    </location>
</feature>
<evidence type="ECO:0000256" key="1">
    <source>
        <dbReference type="ARBA" id="ARBA00004651"/>
    </source>
</evidence>
<dbReference type="RefSeq" id="WP_078808659.1">
    <property type="nucleotide sequence ID" value="NZ_FUWM01000003.1"/>
</dbReference>
<dbReference type="InterPro" id="IPR000515">
    <property type="entry name" value="MetI-like"/>
</dbReference>
<comment type="similarity">
    <text evidence="7">Belongs to the binding-protein-dependent transport system permease family.</text>
</comment>
<dbReference type="AlphaFoldDB" id="A0A1T4JKW4"/>
<organism evidence="9 10">
    <name type="scientific">Selenihalanaerobacter shriftii</name>
    <dbReference type="NCBI Taxonomy" id="142842"/>
    <lineage>
        <taxon>Bacteria</taxon>
        <taxon>Bacillati</taxon>
        <taxon>Bacillota</taxon>
        <taxon>Clostridia</taxon>
        <taxon>Halanaerobiales</taxon>
        <taxon>Halobacteroidaceae</taxon>
        <taxon>Selenihalanaerobacter</taxon>
    </lineage>
</organism>
<keyword evidence="4 7" id="KW-0812">Transmembrane</keyword>
<evidence type="ECO:0000313" key="9">
    <source>
        <dbReference type="EMBL" id="SJZ30806.1"/>
    </source>
</evidence>
<dbReference type="STRING" id="142842.SAMN02745118_00123"/>
<keyword evidence="10" id="KW-1185">Reference proteome</keyword>
<sequence length="298" mass="33319">MNETYQYQQQLEEAEDYKINNQENSIKDITNKVGKNSLRDIVINIIPIIGLFIIWHLIAIIIIKNRGVPFPTPLQTLVRFYELLRGDVYLKHTIYGHLLDSLIRWGTGFSLAAVIGMSIGVLIGWSKIFSKLIMPIVYILQPIPSLAWIPVAILLFGLGTKSTILIIFLASIFPIIINMAAGVKGVSKMYIRAAKMMGTNDRTLFLKVLLPAAIPHLLSGFRIGLANGWRALIAAEMIAATGSGVGYAIFQARWNFDYASAFVNIIVICIIGLTIERLIFTPIEKGTIEKWGMKRKED</sequence>
<evidence type="ECO:0000256" key="5">
    <source>
        <dbReference type="ARBA" id="ARBA00022989"/>
    </source>
</evidence>
<dbReference type="EMBL" id="FUWM01000003">
    <property type="protein sequence ID" value="SJZ30806.1"/>
    <property type="molecule type" value="Genomic_DNA"/>
</dbReference>
<dbReference type="GO" id="GO:0005886">
    <property type="term" value="C:plasma membrane"/>
    <property type="evidence" value="ECO:0007669"/>
    <property type="project" value="UniProtKB-SubCell"/>
</dbReference>
<evidence type="ECO:0000256" key="4">
    <source>
        <dbReference type="ARBA" id="ARBA00022692"/>
    </source>
</evidence>
<dbReference type="Proteomes" id="UP000190625">
    <property type="component" value="Unassembled WGS sequence"/>
</dbReference>
<dbReference type="Pfam" id="PF00528">
    <property type="entry name" value="BPD_transp_1"/>
    <property type="match status" value="1"/>
</dbReference>
<keyword evidence="2 7" id="KW-0813">Transport</keyword>
<evidence type="ECO:0000256" key="3">
    <source>
        <dbReference type="ARBA" id="ARBA00022475"/>
    </source>
</evidence>
<dbReference type="OrthoDB" id="9804353at2"/>
<feature type="transmembrane region" description="Helical" evidence="7">
    <location>
        <begin position="262"/>
        <end position="280"/>
    </location>
</feature>
<feature type="transmembrane region" description="Helical" evidence="7">
    <location>
        <begin position="204"/>
        <end position="225"/>
    </location>
</feature>
<evidence type="ECO:0000256" key="6">
    <source>
        <dbReference type="ARBA" id="ARBA00023136"/>
    </source>
</evidence>
<feature type="transmembrane region" description="Helical" evidence="7">
    <location>
        <begin position="164"/>
        <end position="183"/>
    </location>
</feature>
<dbReference type="SUPFAM" id="SSF161098">
    <property type="entry name" value="MetI-like"/>
    <property type="match status" value="1"/>
</dbReference>
<evidence type="ECO:0000256" key="2">
    <source>
        <dbReference type="ARBA" id="ARBA00022448"/>
    </source>
</evidence>
<comment type="subcellular location">
    <subcellularLocation>
        <location evidence="1 7">Cell membrane</location>
        <topology evidence="1 7">Multi-pass membrane protein</topology>
    </subcellularLocation>
</comment>
<keyword evidence="6 7" id="KW-0472">Membrane</keyword>
<dbReference type="PROSITE" id="PS50928">
    <property type="entry name" value="ABC_TM1"/>
    <property type="match status" value="1"/>
</dbReference>
<reference evidence="10" key="1">
    <citation type="submission" date="2017-02" db="EMBL/GenBank/DDBJ databases">
        <authorList>
            <person name="Varghese N."/>
            <person name="Submissions S."/>
        </authorList>
    </citation>
    <scope>NUCLEOTIDE SEQUENCE [LARGE SCALE GENOMIC DNA]</scope>
    <source>
        <strain evidence="10">ATCC BAA-73</strain>
    </source>
</reference>
<dbReference type="Gene3D" id="1.10.3720.10">
    <property type="entry name" value="MetI-like"/>
    <property type="match status" value="1"/>
</dbReference>
<keyword evidence="5 7" id="KW-1133">Transmembrane helix</keyword>
<dbReference type="PANTHER" id="PTHR30151:SF0">
    <property type="entry name" value="ABC TRANSPORTER PERMEASE PROTEIN MJ0413-RELATED"/>
    <property type="match status" value="1"/>
</dbReference>